<evidence type="ECO:0000313" key="1">
    <source>
        <dbReference type="EMBL" id="OQE14021.1"/>
    </source>
</evidence>
<reference evidence="2" key="1">
    <citation type="journal article" date="2017" name="Nat. Microbiol.">
        <title>Global analysis of biosynthetic gene clusters reveals vast potential of secondary metabolite production in Penicillium species.</title>
        <authorList>
            <person name="Nielsen J.C."/>
            <person name="Grijseels S."/>
            <person name="Prigent S."/>
            <person name="Ji B."/>
            <person name="Dainat J."/>
            <person name="Nielsen K.F."/>
            <person name="Frisvad J.C."/>
            <person name="Workman M."/>
            <person name="Nielsen J."/>
        </authorList>
    </citation>
    <scope>NUCLEOTIDE SEQUENCE [LARGE SCALE GENOMIC DNA]</scope>
    <source>
        <strain evidence="2">IBT 14082</strain>
    </source>
</reference>
<dbReference type="EMBL" id="MLQL01000041">
    <property type="protein sequence ID" value="OQE14021.1"/>
    <property type="molecule type" value="Genomic_DNA"/>
</dbReference>
<name>A0A1V6SJ03_9EURO</name>
<gene>
    <name evidence="1" type="ORF">PENFLA_c041G07865</name>
</gene>
<organism evidence="1 2">
    <name type="scientific">Penicillium flavigenum</name>
    <dbReference type="NCBI Taxonomy" id="254877"/>
    <lineage>
        <taxon>Eukaryota</taxon>
        <taxon>Fungi</taxon>
        <taxon>Dikarya</taxon>
        <taxon>Ascomycota</taxon>
        <taxon>Pezizomycotina</taxon>
        <taxon>Eurotiomycetes</taxon>
        <taxon>Eurotiomycetidae</taxon>
        <taxon>Eurotiales</taxon>
        <taxon>Aspergillaceae</taxon>
        <taxon>Penicillium</taxon>
    </lineage>
</organism>
<protein>
    <submittedName>
        <fullName evidence="1">Uncharacterized protein</fullName>
    </submittedName>
</protein>
<sequence>MKHQQLGEARQSGIGASFNHPGRLTAASQLVFPVIPPDIISQFESLQVSDKLAAPLQPQRVVPVPVPRLLDVPKRATASDASIQAARAKEATKKPQTLNDSIFAGPVGPVTSNANVIEPNVVRPQTTNRGLSANLNQDFIVLIAAVLNGLINLPP</sequence>
<dbReference type="AlphaFoldDB" id="A0A1V6SJ03"/>
<dbReference type="Proteomes" id="UP000191342">
    <property type="component" value="Unassembled WGS sequence"/>
</dbReference>
<evidence type="ECO:0000313" key="2">
    <source>
        <dbReference type="Proteomes" id="UP000191342"/>
    </source>
</evidence>
<proteinExistence type="predicted"/>
<comment type="caution">
    <text evidence="1">The sequence shown here is derived from an EMBL/GenBank/DDBJ whole genome shotgun (WGS) entry which is preliminary data.</text>
</comment>
<accession>A0A1V6SJ03</accession>
<keyword evidence="2" id="KW-1185">Reference proteome</keyword>